<dbReference type="AlphaFoldDB" id="A0A5J4TIG4"/>
<protein>
    <submittedName>
        <fullName evidence="1">Uncharacterized protein</fullName>
    </submittedName>
</protein>
<proteinExistence type="predicted"/>
<dbReference type="EMBL" id="SNRW01030236">
    <property type="protein sequence ID" value="KAA6358184.1"/>
    <property type="molecule type" value="Genomic_DNA"/>
</dbReference>
<comment type="caution">
    <text evidence="1">The sequence shown here is derived from an EMBL/GenBank/DDBJ whole genome shotgun (WGS) entry which is preliminary data.</text>
</comment>
<reference evidence="1 2" key="1">
    <citation type="submission" date="2019-03" db="EMBL/GenBank/DDBJ databases">
        <title>Single cell metagenomics reveals metabolic interactions within the superorganism composed of flagellate Streblomastix strix and complex community of Bacteroidetes bacteria on its surface.</title>
        <authorList>
            <person name="Treitli S.C."/>
            <person name="Kolisko M."/>
            <person name="Husnik F."/>
            <person name="Keeling P."/>
            <person name="Hampl V."/>
        </authorList>
    </citation>
    <scope>NUCLEOTIDE SEQUENCE [LARGE SCALE GENOMIC DNA]</scope>
    <source>
        <strain evidence="1">ST1C</strain>
    </source>
</reference>
<dbReference type="Proteomes" id="UP000324800">
    <property type="component" value="Unassembled WGS sequence"/>
</dbReference>
<organism evidence="1 2">
    <name type="scientific">Streblomastix strix</name>
    <dbReference type="NCBI Taxonomy" id="222440"/>
    <lineage>
        <taxon>Eukaryota</taxon>
        <taxon>Metamonada</taxon>
        <taxon>Preaxostyla</taxon>
        <taxon>Oxymonadida</taxon>
        <taxon>Streblomastigidae</taxon>
        <taxon>Streblomastix</taxon>
    </lineage>
</organism>
<feature type="non-terminal residue" evidence="1">
    <location>
        <position position="1"/>
    </location>
</feature>
<evidence type="ECO:0000313" key="1">
    <source>
        <dbReference type="EMBL" id="KAA6358184.1"/>
    </source>
</evidence>
<accession>A0A5J4TIG4</accession>
<gene>
    <name evidence="1" type="ORF">EZS28_046288</name>
</gene>
<evidence type="ECO:0000313" key="2">
    <source>
        <dbReference type="Proteomes" id="UP000324800"/>
    </source>
</evidence>
<sequence length="60" mass="7033">IAPYKQLDAPNLYSKDVQLAVHAAYNASHKVHQELLTTQIHVFHMQNHFSPLQIDFIWYT</sequence>
<name>A0A5J4TIG4_9EUKA</name>